<dbReference type="EMBL" id="JADYXP020000018">
    <property type="protein sequence ID" value="KAL0106363.1"/>
    <property type="molecule type" value="Genomic_DNA"/>
</dbReference>
<comment type="caution">
    <text evidence="1">The sequence shown here is derived from an EMBL/GenBank/DDBJ whole genome shotgun (WGS) entry which is preliminary data.</text>
</comment>
<name>A0AAW2ERI9_9HYME</name>
<gene>
    <name evidence="1" type="ORF">PUN28_016235</name>
</gene>
<protein>
    <submittedName>
        <fullName evidence="1">Uncharacterized protein</fullName>
    </submittedName>
</protein>
<dbReference type="Proteomes" id="UP001430953">
    <property type="component" value="Unassembled WGS sequence"/>
</dbReference>
<keyword evidence="2" id="KW-1185">Reference proteome</keyword>
<sequence length="36" mass="4121">MKPVYQLAKEMVGLEQDADSLVASNRSRYHKTVVKQ</sequence>
<reference evidence="1 2" key="1">
    <citation type="submission" date="2023-03" db="EMBL/GenBank/DDBJ databases">
        <title>High recombination rates correlate with genetic variation in Cardiocondyla obscurior ants.</title>
        <authorList>
            <person name="Errbii M."/>
        </authorList>
    </citation>
    <scope>NUCLEOTIDE SEQUENCE [LARGE SCALE GENOMIC DNA]</scope>
    <source>
        <strain evidence="1">Alpha-2009</strain>
        <tissue evidence="1">Whole body</tissue>
    </source>
</reference>
<dbReference type="AlphaFoldDB" id="A0AAW2ERI9"/>
<accession>A0AAW2ERI9</accession>
<evidence type="ECO:0000313" key="2">
    <source>
        <dbReference type="Proteomes" id="UP001430953"/>
    </source>
</evidence>
<organism evidence="1 2">
    <name type="scientific">Cardiocondyla obscurior</name>
    <dbReference type="NCBI Taxonomy" id="286306"/>
    <lineage>
        <taxon>Eukaryota</taxon>
        <taxon>Metazoa</taxon>
        <taxon>Ecdysozoa</taxon>
        <taxon>Arthropoda</taxon>
        <taxon>Hexapoda</taxon>
        <taxon>Insecta</taxon>
        <taxon>Pterygota</taxon>
        <taxon>Neoptera</taxon>
        <taxon>Endopterygota</taxon>
        <taxon>Hymenoptera</taxon>
        <taxon>Apocrita</taxon>
        <taxon>Aculeata</taxon>
        <taxon>Formicoidea</taxon>
        <taxon>Formicidae</taxon>
        <taxon>Myrmicinae</taxon>
        <taxon>Cardiocondyla</taxon>
    </lineage>
</organism>
<proteinExistence type="predicted"/>
<evidence type="ECO:0000313" key="1">
    <source>
        <dbReference type="EMBL" id="KAL0106363.1"/>
    </source>
</evidence>